<evidence type="ECO:0000313" key="1">
    <source>
        <dbReference type="EMBL" id="RXH91830.1"/>
    </source>
</evidence>
<comment type="caution">
    <text evidence="1">The sequence shown here is derived from an EMBL/GenBank/DDBJ whole genome shotgun (WGS) entry which is preliminary data.</text>
</comment>
<evidence type="ECO:0000313" key="2">
    <source>
        <dbReference type="Proteomes" id="UP000290289"/>
    </source>
</evidence>
<reference evidence="1 2" key="1">
    <citation type="submission" date="2018-10" db="EMBL/GenBank/DDBJ databases">
        <title>A high-quality apple genome assembly.</title>
        <authorList>
            <person name="Hu J."/>
        </authorList>
    </citation>
    <scope>NUCLEOTIDE SEQUENCE [LARGE SCALE GENOMIC DNA]</scope>
    <source>
        <strain evidence="2">cv. HFTH1</strain>
        <tissue evidence="1">Young leaf</tissue>
    </source>
</reference>
<dbReference type="EMBL" id="RDQH01000334">
    <property type="protein sequence ID" value="RXH91830.1"/>
    <property type="molecule type" value="Genomic_DNA"/>
</dbReference>
<name>A0A498J8M5_MALDO</name>
<sequence>MNPLLQSPNFTSNNSVIDISGNSDLSKNKMKQISSVPCDVRSWLRHCQLLLSLFDIEGVVHYGITGNANPSLNIVEMEGRKTEGVSGQKQRFMKHIYFLNILTPRRKTSIVSRKLYYV</sequence>
<protein>
    <submittedName>
        <fullName evidence="1">Uncharacterized protein</fullName>
    </submittedName>
</protein>
<gene>
    <name evidence="1" type="ORF">DVH24_020853</name>
</gene>
<dbReference type="AlphaFoldDB" id="A0A498J8M5"/>
<accession>A0A498J8M5</accession>
<dbReference type="Proteomes" id="UP000290289">
    <property type="component" value="Chromosome 8"/>
</dbReference>
<keyword evidence="2" id="KW-1185">Reference proteome</keyword>
<proteinExistence type="predicted"/>
<organism evidence="1 2">
    <name type="scientific">Malus domestica</name>
    <name type="common">Apple</name>
    <name type="synonym">Pyrus malus</name>
    <dbReference type="NCBI Taxonomy" id="3750"/>
    <lineage>
        <taxon>Eukaryota</taxon>
        <taxon>Viridiplantae</taxon>
        <taxon>Streptophyta</taxon>
        <taxon>Embryophyta</taxon>
        <taxon>Tracheophyta</taxon>
        <taxon>Spermatophyta</taxon>
        <taxon>Magnoliopsida</taxon>
        <taxon>eudicotyledons</taxon>
        <taxon>Gunneridae</taxon>
        <taxon>Pentapetalae</taxon>
        <taxon>rosids</taxon>
        <taxon>fabids</taxon>
        <taxon>Rosales</taxon>
        <taxon>Rosaceae</taxon>
        <taxon>Amygdaloideae</taxon>
        <taxon>Maleae</taxon>
        <taxon>Malus</taxon>
    </lineage>
</organism>